<accession>U3ADS1</accession>
<dbReference type="GO" id="GO:0016020">
    <property type="term" value="C:membrane"/>
    <property type="evidence" value="ECO:0007669"/>
    <property type="project" value="TreeGrafter"/>
</dbReference>
<dbReference type="EC" id="3.4.11.5" evidence="3"/>
<dbReference type="PANTHER" id="PTHR43798:SF33">
    <property type="entry name" value="HYDROLASE, PUTATIVE (AFU_ORTHOLOGUE AFUA_2G14860)-RELATED"/>
    <property type="match status" value="1"/>
</dbReference>
<evidence type="ECO:0000256" key="3">
    <source>
        <dbReference type="PIRNR" id="PIRNR005539"/>
    </source>
</evidence>
<reference evidence="6 7" key="1">
    <citation type="submission" date="2013-09" db="EMBL/GenBank/DDBJ databases">
        <title>Whole genome sequencing of Halarchaeum acidiphilum strain MH1-52-1.</title>
        <authorList>
            <person name="Shimane Y."/>
            <person name="Minegishi H."/>
            <person name="Nishi S."/>
            <person name="Echigo A."/>
            <person name="Shuto A."/>
            <person name="Konishi M."/>
            <person name="Ito T."/>
            <person name="Ohkuma M."/>
            <person name="Ohta Y."/>
            <person name="Nagano Y."/>
            <person name="Tsubouchi T."/>
            <person name="Mori K."/>
            <person name="Usui K."/>
            <person name="Kamekura M."/>
            <person name="Usami R."/>
            <person name="Takaki Y."/>
            <person name="Hatada Y."/>
        </authorList>
    </citation>
    <scope>NUCLEOTIDE SEQUENCE [LARGE SCALE GENOMIC DNA]</scope>
    <source>
        <strain evidence="6 7">JCM 16109</strain>
    </source>
</reference>
<dbReference type="InterPro" id="IPR029058">
    <property type="entry name" value="AB_hydrolase_fold"/>
</dbReference>
<comment type="similarity">
    <text evidence="1 3">Belongs to the peptidase S33 family.</text>
</comment>
<comment type="catalytic activity">
    <reaction evidence="3">
        <text>Release of N-terminal proline from a peptide.</text>
        <dbReference type="EC" id="3.4.11.5"/>
    </reaction>
</comment>
<keyword evidence="3" id="KW-0645">Protease</keyword>
<dbReference type="eggNOG" id="arCOG01648">
    <property type="taxonomic scope" value="Archaea"/>
</dbReference>
<dbReference type="SUPFAM" id="SSF53474">
    <property type="entry name" value="alpha/beta-Hydrolases"/>
    <property type="match status" value="1"/>
</dbReference>
<dbReference type="PIRSF" id="PIRSF005539">
    <property type="entry name" value="Pept_S33_TRI_F1"/>
    <property type="match status" value="1"/>
</dbReference>
<keyword evidence="7" id="KW-1185">Reference proteome</keyword>
<feature type="active site" description="Proton donor" evidence="4">
    <location>
        <position position="278"/>
    </location>
</feature>
<organism evidence="6 7">
    <name type="scientific">Halarchaeum acidiphilum MH1-52-1</name>
    <dbReference type="NCBI Taxonomy" id="1261545"/>
    <lineage>
        <taxon>Archaea</taxon>
        <taxon>Methanobacteriati</taxon>
        <taxon>Methanobacteriota</taxon>
        <taxon>Stenosarchaea group</taxon>
        <taxon>Halobacteria</taxon>
        <taxon>Halobacteriales</taxon>
        <taxon>Halobacteriaceae</taxon>
    </lineage>
</organism>
<sequence>MSAKNYLDLNHSEGYFDVEDYRLYYRRFGRGDDVILTLHGGPGMPHDYLLPLARHGSAERSVYLYDQFGVGVSDGPAPGDFDRYTVDHYCDEVDAVRDAIGVDTITVYGQSWGGMLAQEYALRYPECVERLILANTMPDTQSGYESMRRVLDELPESDRERIEEFERTRRFDAPSYEAALDGAYRAHVCRMDPYPRPVADTFERINMDAYGIMWGPNEYVLLDEARLADWDVRQEIGGIEAPTLILTGTHDEISPIVAQVLAERIPDSKLVEFSESSHMPFWEEPDAHYNAVESFLDER</sequence>
<dbReference type="RefSeq" id="WP_020221611.1">
    <property type="nucleotide sequence ID" value="NZ_BANO01000079.1"/>
</dbReference>
<name>U3ADS1_9EURY</name>
<keyword evidence="3" id="KW-0031">Aminopeptidase</keyword>
<evidence type="ECO:0000259" key="5">
    <source>
        <dbReference type="Pfam" id="PF00561"/>
    </source>
</evidence>
<gene>
    <name evidence="6" type="ORF">MBEHAL_1673</name>
</gene>
<keyword evidence="2 3" id="KW-0378">Hydrolase</keyword>
<proteinExistence type="inferred from homology"/>
<dbReference type="InterPro" id="IPR050266">
    <property type="entry name" value="AB_hydrolase_sf"/>
</dbReference>
<feature type="active site" description="Nucleophile" evidence="4">
    <location>
        <position position="111"/>
    </location>
</feature>
<comment type="caution">
    <text evidence="6">The sequence shown here is derived from an EMBL/GenBank/DDBJ whole genome shotgun (WGS) entry which is preliminary data.</text>
</comment>
<comment type="subunit">
    <text evidence="3">Part of the tricorn proteolytic complex.</text>
</comment>
<dbReference type="GO" id="GO:0004177">
    <property type="term" value="F:aminopeptidase activity"/>
    <property type="evidence" value="ECO:0007669"/>
    <property type="project" value="UniProtKB-KW"/>
</dbReference>
<protein>
    <recommendedName>
        <fullName evidence="3">Proline iminopeptidase</fullName>
        <shortName evidence="3">PIP</shortName>
        <ecNumber evidence="3">3.4.11.5</ecNumber>
    </recommendedName>
    <alternativeName>
        <fullName evidence="3">Prolyl aminopeptidase</fullName>
    </alternativeName>
    <alternativeName>
        <fullName evidence="3">Tricorn protease-interacting factor F1</fullName>
    </alternativeName>
</protein>
<feature type="active site" evidence="4">
    <location>
        <position position="251"/>
    </location>
</feature>
<dbReference type="AlphaFoldDB" id="U3ADS1"/>
<evidence type="ECO:0000256" key="4">
    <source>
        <dbReference type="PIRSR" id="PIRSR005539-1"/>
    </source>
</evidence>
<dbReference type="PRINTS" id="PR00111">
    <property type="entry name" value="ABHYDROLASE"/>
</dbReference>
<dbReference type="PRINTS" id="PR00793">
    <property type="entry name" value="PROAMNOPTASE"/>
</dbReference>
<dbReference type="GO" id="GO:0006508">
    <property type="term" value="P:proteolysis"/>
    <property type="evidence" value="ECO:0007669"/>
    <property type="project" value="UniProtKB-KW"/>
</dbReference>
<evidence type="ECO:0000256" key="1">
    <source>
        <dbReference type="ARBA" id="ARBA00010088"/>
    </source>
</evidence>
<comment type="function">
    <text evidence="3">Cleaves H-Pro-AMC as well as a wide spectrum of amino acid substrates and several peptide substrates without a proline at the N-terminus.</text>
</comment>
<dbReference type="PANTHER" id="PTHR43798">
    <property type="entry name" value="MONOACYLGLYCEROL LIPASE"/>
    <property type="match status" value="1"/>
</dbReference>
<dbReference type="InterPro" id="IPR000073">
    <property type="entry name" value="AB_hydrolase_1"/>
</dbReference>
<dbReference type="InterPro" id="IPR005945">
    <property type="entry name" value="Pro_imino_pep"/>
</dbReference>
<dbReference type="Proteomes" id="UP000016986">
    <property type="component" value="Unassembled WGS sequence"/>
</dbReference>
<evidence type="ECO:0000313" key="7">
    <source>
        <dbReference type="Proteomes" id="UP000016986"/>
    </source>
</evidence>
<dbReference type="Gene3D" id="3.40.50.1820">
    <property type="entry name" value="alpha/beta hydrolase"/>
    <property type="match status" value="1"/>
</dbReference>
<dbReference type="NCBIfam" id="TIGR01250">
    <property type="entry name" value="pro_imino_pep_2"/>
    <property type="match status" value="1"/>
</dbReference>
<evidence type="ECO:0000313" key="6">
    <source>
        <dbReference type="EMBL" id="GAD52913.1"/>
    </source>
</evidence>
<evidence type="ECO:0000256" key="2">
    <source>
        <dbReference type="ARBA" id="ARBA00022801"/>
    </source>
</evidence>
<feature type="domain" description="AB hydrolase-1" evidence="5">
    <location>
        <begin position="34"/>
        <end position="285"/>
    </location>
</feature>
<dbReference type="EMBL" id="BATA01000039">
    <property type="protein sequence ID" value="GAD52913.1"/>
    <property type="molecule type" value="Genomic_DNA"/>
</dbReference>
<dbReference type="OrthoDB" id="7466at2157"/>
<dbReference type="Pfam" id="PF00561">
    <property type="entry name" value="Abhydrolase_1"/>
    <property type="match status" value="1"/>
</dbReference>
<dbReference type="InterPro" id="IPR002410">
    <property type="entry name" value="Peptidase_S33"/>
</dbReference>